<evidence type="ECO:0000256" key="4">
    <source>
        <dbReference type="ARBA" id="ARBA00023163"/>
    </source>
</evidence>
<keyword evidence="2" id="KW-0805">Transcription regulation</keyword>
<organism evidence="6 7">
    <name type="scientific">Sphingobium olei</name>
    <dbReference type="NCBI Taxonomy" id="420955"/>
    <lineage>
        <taxon>Bacteria</taxon>
        <taxon>Pseudomonadati</taxon>
        <taxon>Pseudomonadota</taxon>
        <taxon>Alphaproteobacteria</taxon>
        <taxon>Sphingomonadales</taxon>
        <taxon>Sphingomonadaceae</taxon>
        <taxon>Sphingobium</taxon>
    </lineage>
</organism>
<proteinExistence type="inferred from homology"/>
<dbReference type="InterPro" id="IPR036390">
    <property type="entry name" value="WH_DNA-bd_sf"/>
</dbReference>
<evidence type="ECO:0000313" key="7">
    <source>
        <dbReference type="Proteomes" id="UP001597203"/>
    </source>
</evidence>
<dbReference type="EMBL" id="JBHTLS010000005">
    <property type="protein sequence ID" value="MFD1103350.1"/>
    <property type="molecule type" value="Genomic_DNA"/>
</dbReference>
<dbReference type="PANTHER" id="PTHR30537:SF5">
    <property type="entry name" value="HTH-TYPE TRANSCRIPTIONAL ACTIVATOR TTDR-RELATED"/>
    <property type="match status" value="1"/>
</dbReference>
<feature type="domain" description="HTH lysR-type" evidence="5">
    <location>
        <begin position="4"/>
        <end position="61"/>
    </location>
</feature>
<dbReference type="RefSeq" id="WP_380908203.1">
    <property type="nucleotide sequence ID" value="NZ_JBHTLS010000005.1"/>
</dbReference>
<comment type="caution">
    <text evidence="6">The sequence shown here is derived from an EMBL/GenBank/DDBJ whole genome shotgun (WGS) entry which is preliminary data.</text>
</comment>
<dbReference type="InterPro" id="IPR005119">
    <property type="entry name" value="LysR_subst-bd"/>
</dbReference>
<dbReference type="SUPFAM" id="SSF46785">
    <property type="entry name" value="Winged helix' DNA-binding domain"/>
    <property type="match status" value="1"/>
</dbReference>
<keyword evidence="4" id="KW-0804">Transcription</keyword>
<dbReference type="Pfam" id="PF03466">
    <property type="entry name" value="LysR_substrate"/>
    <property type="match status" value="1"/>
</dbReference>
<sequence>MRLPDFEAWAMFAAVVEHRSFTDAAKALSVSKATVSKAVTRLEEHLDTSLFNRTSRRLSLTESGKRLADHARRIMAEGQAAEEAAKDETSELSGVVRLGAPMTFGLLRVAPLVAEFTKANPLVDVDLHLSDARIDIVEMGLDATIRIADMPDSSLRARRLSDVTMHVIASPAYLDGRGRPRHPSDLSAHDCLCYSNVTTPDVWRFAGPGQQNVAVQVRSRLTVNSGEAMLPALRQGVGIARLPDFIVGEALAKGELEEILLEWRPPPFGLHLVTPPSRLRPARVEALLDFLARHHGC</sequence>
<dbReference type="InterPro" id="IPR058163">
    <property type="entry name" value="LysR-type_TF_proteobact-type"/>
</dbReference>
<protein>
    <submittedName>
        <fullName evidence="6">LysR family transcriptional regulator</fullName>
    </submittedName>
</protein>
<comment type="similarity">
    <text evidence="1">Belongs to the LysR transcriptional regulatory family.</text>
</comment>
<dbReference type="Gene3D" id="3.40.190.290">
    <property type="match status" value="1"/>
</dbReference>
<reference evidence="7" key="1">
    <citation type="journal article" date="2019" name="Int. J. Syst. Evol. Microbiol.">
        <title>The Global Catalogue of Microorganisms (GCM) 10K type strain sequencing project: providing services to taxonomists for standard genome sequencing and annotation.</title>
        <authorList>
            <consortium name="The Broad Institute Genomics Platform"/>
            <consortium name="The Broad Institute Genome Sequencing Center for Infectious Disease"/>
            <person name="Wu L."/>
            <person name="Ma J."/>
        </authorList>
    </citation>
    <scope>NUCLEOTIDE SEQUENCE [LARGE SCALE GENOMIC DNA]</scope>
    <source>
        <strain evidence="7">CCUG 54329</strain>
    </source>
</reference>
<dbReference type="SUPFAM" id="SSF53850">
    <property type="entry name" value="Periplasmic binding protein-like II"/>
    <property type="match status" value="1"/>
</dbReference>
<dbReference type="InterPro" id="IPR000847">
    <property type="entry name" value="LysR_HTH_N"/>
</dbReference>
<evidence type="ECO:0000256" key="1">
    <source>
        <dbReference type="ARBA" id="ARBA00009437"/>
    </source>
</evidence>
<dbReference type="Pfam" id="PF00126">
    <property type="entry name" value="HTH_1"/>
    <property type="match status" value="1"/>
</dbReference>
<evidence type="ECO:0000256" key="2">
    <source>
        <dbReference type="ARBA" id="ARBA00023015"/>
    </source>
</evidence>
<dbReference type="PANTHER" id="PTHR30537">
    <property type="entry name" value="HTH-TYPE TRANSCRIPTIONAL REGULATOR"/>
    <property type="match status" value="1"/>
</dbReference>
<keyword evidence="3" id="KW-0238">DNA-binding</keyword>
<evidence type="ECO:0000256" key="3">
    <source>
        <dbReference type="ARBA" id="ARBA00023125"/>
    </source>
</evidence>
<keyword evidence="7" id="KW-1185">Reference proteome</keyword>
<dbReference type="PRINTS" id="PR00039">
    <property type="entry name" value="HTHLYSR"/>
</dbReference>
<dbReference type="Gene3D" id="1.10.10.10">
    <property type="entry name" value="Winged helix-like DNA-binding domain superfamily/Winged helix DNA-binding domain"/>
    <property type="match status" value="1"/>
</dbReference>
<dbReference type="PROSITE" id="PS50931">
    <property type="entry name" value="HTH_LYSR"/>
    <property type="match status" value="1"/>
</dbReference>
<gene>
    <name evidence="6" type="ORF">ACFQ24_00270</name>
</gene>
<dbReference type="CDD" id="cd08422">
    <property type="entry name" value="PBP2_CrgA_like"/>
    <property type="match status" value="1"/>
</dbReference>
<name>A0ABW3NWD3_9SPHN</name>
<evidence type="ECO:0000313" key="6">
    <source>
        <dbReference type="EMBL" id="MFD1103350.1"/>
    </source>
</evidence>
<dbReference type="Proteomes" id="UP001597203">
    <property type="component" value="Unassembled WGS sequence"/>
</dbReference>
<accession>A0ABW3NWD3</accession>
<dbReference type="InterPro" id="IPR036388">
    <property type="entry name" value="WH-like_DNA-bd_sf"/>
</dbReference>
<evidence type="ECO:0000259" key="5">
    <source>
        <dbReference type="PROSITE" id="PS50931"/>
    </source>
</evidence>